<gene>
    <name evidence="1" type="ORF">ANOM_011506</name>
</gene>
<dbReference type="GeneID" id="26813310"/>
<dbReference type="RefSeq" id="XP_015401152.1">
    <property type="nucleotide sequence ID" value="XM_015556762.1"/>
</dbReference>
<comment type="caution">
    <text evidence="1">The sequence shown here is derived from an EMBL/GenBank/DDBJ whole genome shotgun (WGS) entry which is preliminary data.</text>
</comment>
<organism evidence="1 2">
    <name type="scientific">Aspergillus nomiae NRRL (strain ATCC 15546 / NRRL 13137 / CBS 260.88 / M93)</name>
    <dbReference type="NCBI Taxonomy" id="1509407"/>
    <lineage>
        <taxon>Eukaryota</taxon>
        <taxon>Fungi</taxon>
        <taxon>Dikarya</taxon>
        <taxon>Ascomycota</taxon>
        <taxon>Pezizomycotina</taxon>
        <taxon>Eurotiomycetes</taxon>
        <taxon>Eurotiomycetidae</taxon>
        <taxon>Eurotiales</taxon>
        <taxon>Aspergillaceae</taxon>
        <taxon>Aspergillus</taxon>
        <taxon>Aspergillus subgen. Circumdati</taxon>
    </lineage>
</organism>
<proteinExistence type="predicted"/>
<protein>
    <submittedName>
        <fullName evidence="1">Uncharacterized protein</fullName>
    </submittedName>
</protein>
<accession>A0A0L1IKY1</accession>
<sequence>MKYMVDWHPEHRVPIVDGKFKNPNTGEIEEAGEIPCYSGPPSVQTIWVNLDIGSSFRKCSASFCATIDEVLLAIAEHVKQKAYTIESINGSPYSMTVVCKTSKSQGEMCEYFNQMHRDLGRDVWVSPEEEAKFRSFVEEEQKKDNPRF</sequence>
<dbReference type="OrthoDB" id="3518210at2759"/>
<name>A0A0L1IKY1_ASPN3</name>
<dbReference type="EMBL" id="JNOM01000659">
    <property type="protein sequence ID" value="KNG80229.1"/>
    <property type="molecule type" value="Genomic_DNA"/>
</dbReference>
<evidence type="ECO:0000313" key="2">
    <source>
        <dbReference type="Proteomes" id="UP000037505"/>
    </source>
</evidence>
<keyword evidence="2" id="KW-1185">Reference proteome</keyword>
<reference evidence="1 2" key="1">
    <citation type="submission" date="2014-06" db="EMBL/GenBank/DDBJ databases">
        <title>The Genome of the Aflatoxigenic Filamentous Fungus Aspergillus nomius.</title>
        <authorList>
            <person name="Moore M.G."/>
            <person name="Shannon B.M."/>
            <person name="Brian M.M."/>
        </authorList>
    </citation>
    <scope>NUCLEOTIDE SEQUENCE [LARGE SCALE GENOMIC DNA]</scope>
    <source>
        <strain evidence="1 2">NRRL 13137</strain>
    </source>
</reference>
<dbReference type="Proteomes" id="UP000037505">
    <property type="component" value="Unassembled WGS sequence"/>
</dbReference>
<evidence type="ECO:0000313" key="1">
    <source>
        <dbReference type="EMBL" id="KNG80229.1"/>
    </source>
</evidence>
<dbReference type="AlphaFoldDB" id="A0A0L1IKY1"/>